<keyword evidence="8 11" id="KW-0378">Hydrolase</keyword>
<dbReference type="CDD" id="cd22332">
    <property type="entry name" value="HsdR_N"/>
    <property type="match status" value="1"/>
</dbReference>
<dbReference type="Gene3D" id="3.90.1570.50">
    <property type="match status" value="1"/>
</dbReference>
<dbReference type="InterPro" id="IPR027417">
    <property type="entry name" value="P-loop_NTPase"/>
</dbReference>
<keyword evidence="9 11" id="KW-0067">ATP-binding</keyword>
<dbReference type="RefSeq" id="WP_054677446.1">
    <property type="nucleotide sequence ID" value="NZ_AYYO01000005.1"/>
</dbReference>
<dbReference type="InterPro" id="IPR004473">
    <property type="entry name" value="Restrct_endonuc_typeI_HsdR"/>
</dbReference>
<dbReference type="GO" id="GO:0009035">
    <property type="term" value="F:type I site-specific deoxyribonuclease activity"/>
    <property type="evidence" value="ECO:0007669"/>
    <property type="project" value="UniProtKB-EC"/>
</dbReference>
<organism evidence="13 14">
    <name type="scientific">Lacticaseibacillus sharpeae JCM 1186 = DSM 20505</name>
    <dbReference type="NCBI Taxonomy" id="1291052"/>
    <lineage>
        <taxon>Bacteria</taxon>
        <taxon>Bacillati</taxon>
        <taxon>Bacillota</taxon>
        <taxon>Bacilli</taxon>
        <taxon>Lactobacillales</taxon>
        <taxon>Lactobacillaceae</taxon>
        <taxon>Lacticaseibacillus</taxon>
    </lineage>
</organism>
<dbReference type="PROSITE" id="PS51192">
    <property type="entry name" value="HELICASE_ATP_BIND_1"/>
    <property type="match status" value="1"/>
</dbReference>
<dbReference type="Pfam" id="PF22679">
    <property type="entry name" value="T1R_D3-like"/>
    <property type="match status" value="1"/>
</dbReference>
<protein>
    <recommendedName>
        <fullName evidence="11">Type I restriction enzyme endonuclease subunit</fullName>
        <shortName evidence="11">R protein</shortName>
        <ecNumber evidence="11">3.1.21.3</ecNumber>
    </recommendedName>
    <alternativeName>
        <fullName evidence="11">Type-1 restriction enzyme R protein</fullName>
    </alternativeName>
</protein>
<evidence type="ECO:0000256" key="6">
    <source>
        <dbReference type="ARBA" id="ARBA00022747"/>
    </source>
</evidence>
<keyword evidence="4" id="KW-0540">Nuclease</keyword>
<evidence type="ECO:0000256" key="4">
    <source>
        <dbReference type="ARBA" id="ARBA00022722"/>
    </source>
</evidence>
<evidence type="ECO:0000256" key="10">
    <source>
        <dbReference type="ARBA" id="ARBA00023125"/>
    </source>
</evidence>
<evidence type="ECO:0000256" key="2">
    <source>
        <dbReference type="ARBA" id="ARBA00008598"/>
    </source>
</evidence>
<evidence type="ECO:0000256" key="1">
    <source>
        <dbReference type="ARBA" id="ARBA00000851"/>
    </source>
</evidence>
<name>A0A0R1ZPM2_9LACO</name>
<dbReference type="InterPro" id="IPR007409">
    <property type="entry name" value="Restrct_endonuc_type1_HsdR_N"/>
</dbReference>
<dbReference type="InterPro" id="IPR040980">
    <property type="entry name" value="SWI2_SNF2"/>
</dbReference>
<dbReference type="Proteomes" id="UP000051679">
    <property type="component" value="Unassembled WGS sequence"/>
</dbReference>
<accession>A0A0R1ZPM2</accession>
<dbReference type="Gene3D" id="3.40.50.300">
    <property type="entry name" value="P-loop containing nucleotide triphosphate hydrolases"/>
    <property type="match status" value="2"/>
</dbReference>
<comment type="function">
    <text evidence="11">Subunit R is required for both nuclease and ATPase activities, but not for modification.</text>
</comment>
<dbReference type="OrthoDB" id="9758243at2"/>
<dbReference type="PATRIC" id="fig|1291052.5.peg.5"/>
<reference evidence="13 14" key="1">
    <citation type="journal article" date="2015" name="Genome Announc.">
        <title>Expanding the biotechnology potential of lactobacilli through comparative genomics of 213 strains and associated genera.</title>
        <authorList>
            <person name="Sun Z."/>
            <person name="Harris H.M."/>
            <person name="McCann A."/>
            <person name="Guo C."/>
            <person name="Argimon S."/>
            <person name="Zhang W."/>
            <person name="Yang X."/>
            <person name="Jeffery I.B."/>
            <person name="Cooney J.C."/>
            <person name="Kagawa T.F."/>
            <person name="Liu W."/>
            <person name="Song Y."/>
            <person name="Salvetti E."/>
            <person name="Wrobel A."/>
            <person name="Rasinkangas P."/>
            <person name="Parkhill J."/>
            <person name="Rea M.C."/>
            <person name="O'Sullivan O."/>
            <person name="Ritari J."/>
            <person name="Douillard F.P."/>
            <person name="Paul Ross R."/>
            <person name="Yang R."/>
            <person name="Briner A.E."/>
            <person name="Felis G.E."/>
            <person name="de Vos W.M."/>
            <person name="Barrangou R."/>
            <person name="Klaenhammer T.R."/>
            <person name="Caufield P.W."/>
            <person name="Cui Y."/>
            <person name="Zhang H."/>
            <person name="O'Toole P.W."/>
        </authorList>
    </citation>
    <scope>NUCLEOTIDE SEQUENCE [LARGE SCALE GENOMIC DNA]</scope>
    <source>
        <strain evidence="13 14">DSM 20505</strain>
    </source>
</reference>
<dbReference type="SUPFAM" id="SSF52540">
    <property type="entry name" value="P-loop containing nucleoside triphosphate hydrolases"/>
    <property type="match status" value="1"/>
</dbReference>
<dbReference type="Pfam" id="PF04313">
    <property type="entry name" value="HSDR_N"/>
    <property type="match status" value="1"/>
</dbReference>
<dbReference type="Pfam" id="PF18766">
    <property type="entry name" value="SWI2_SNF2"/>
    <property type="match status" value="1"/>
</dbReference>
<evidence type="ECO:0000256" key="5">
    <source>
        <dbReference type="ARBA" id="ARBA00022741"/>
    </source>
</evidence>
<comment type="catalytic activity">
    <reaction evidence="1 11">
        <text>Endonucleolytic cleavage of DNA to give random double-stranded fragments with terminal 5'-phosphates, ATP is simultaneously hydrolyzed.</text>
        <dbReference type="EC" id="3.1.21.3"/>
    </reaction>
</comment>
<dbReference type="PANTHER" id="PTHR30195:SF16">
    <property type="entry name" value="TYPE I RESTRICTION ENZYME ENDONUCLEASE SUBUNIT"/>
    <property type="match status" value="1"/>
</dbReference>
<evidence type="ECO:0000259" key="12">
    <source>
        <dbReference type="PROSITE" id="PS51192"/>
    </source>
</evidence>
<evidence type="ECO:0000313" key="14">
    <source>
        <dbReference type="Proteomes" id="UP000051679"/>
    </source>
</evidence>
<evidence type="ECO:0000256" key="3">
    <source>
        <dbReference type="ARBA" id="ARBA00011296"/>
    </source>
</evidence>
<comment type="similarity">
    <text evidence="2 11">Belongs to the HsdR family.</text>
</comment>
<keyword evidence="10 11" id="KW-0238">DNA-binding</keyword>
<gene>
    <name evidence="13" type="ORF">FC18_GL000005</name>
</gene>
<dbReference type="GO" id="GO:0005524">
    <property type="term" value="F:ATP binding"/>
    <property type="evidence" value="ECO:0007669"/>
    <property type="project" value="UniProtKB-KW"/>
</dbReference>
<evidence type="ECO:0000256" key="11">
    <source>
        <dbReference type="RuleBase" id="RU364115"/>
    </source>
</evidence>
<evidence type="ECO:0000256" key="9">
    <source>
        <dbReference type="ARBA" id="ARBA00022840"/>
    </source>
</evidence>
<dbReference type="InterPro" id="IPR051268">
    <property type="entry name" value="Type-I_R_enzyme_R_subunit"/>
</dbReference>
<sequence length="1005" mass="115671">MVLYKAKAELEFEDELIQTLTQNGWTHNRALDNATPKMLENHFREILNQNNPESLDGEQLTDREMADIMRFIGGMTPVEANGFLNNGYVAEIPLTREHADIHVGNFSKVRLRAFWRDAAAGGMNRYEVIKQAIRPGMEDQLDSPNRRFDVTLLFNGMPLIQIEEKRVDVSLKMATNQIYKYKSEHKYDGLYSMVQIFVAMKENEVKYFANQKSENQFNNKFFFEWLDPQNHAVRDWRQFTLSFLKIPMAHNVISNYTLAKGDNLVVLRPYQIHAISAVRKAFENHQDGFVWHATGSGKTITAYKVATILQRNPQNQVIFLSDRKELDAQSGKNFSEFSSDTDDTVFETAHTDELISRLKSADNGVIVTTINKMKIAVERNNKLKEAGKKGFLDGLMTRRMVFIVDEAHRSQFGEMQRVIKRAFPLQSWYGFTGTPIFDFNKTAEDQTTESQFGPLLHRYDIGNALSDGAILPFNTEYVHVASATDQHGEDVDESQFSDDLYVGNNDNAQNYRNKVVHWIYKNWNKKSVHGKFNALFAVSDIQQAIEFYHLFKEKNKTALHPLHVAVTYSLNENGDDNQSQRDGLVEAMHDYSVQYTGSDSTFTLDNANVYIDDVAKRTARTEGPYKHLSPEQTIDLTIVVARLLTGFDAPRLNTLYMDKMMQYQGLIQAYARTNRVFDKNKPQGNIVLFRHPDEMEVRTKDAFEKYAGSGTFEKVFRPEFKEMQQDFADQVTSLKAYVPTPDEANALLDDTVENRVEFLKKFREVARKMQYLGSYSDFDWSAQAASYGMTEEEYGYFQGAYQTIADSITPVGPDRDTKVLKFDFEDVVINTLLIDREYVLSLGTSYLRSVKENQEDKSQEAQSKIEAAYKDFIAAAEKLRRSGKPKSADQILDFIKTFDSSKVDGDFDPENEFQQFQYQKKLAAIKKFANEFGLESKPLENVNAEYEETGEFRHEQDLKRTAKREVAESHGHKYKNVLNYKSVVQKKWQSFITDDLAQYRVEGDK</sequence>
<keyword evidence="14" id="KW-1185">Reference proteome</keyword>
<dbReference type="GO" id="GO:0003677">
    <property type="term" value="F:DNA binding"/>
    <property type="evidence" value="ECO:0007669"/>
    <property type="project" value="UniProtKB-KW"/>
</dbReference>
<comment type="subunit">
    <text evidence="3 11">The type I restriction/modification system is composed of three polypeptides R, M and S.</text>
</comment>
<dbReference type="NCBIfam" id="TIGR00348">
    <property type="entry name" value="hsdR"/>
    <property type="match status" value="1"/>
</dbReference>
<dbReference type="SMART" id="SM00487">
    <property type="entry name" value="DEXDc"/>
    <property type="match status" value="1"/>
</dbReference>
<dbReference type="AlphaFoldDB" id="A0A0R1ZPM2"/>
<dbReference type="InterPro" id="IPR014001">
    <property type="entry name" value="Helicase_ATP-bd"/>
</dbReference>
<dbReference type="CDD" id="cd18800">
    <property type="entry name" value="SF2_C_EcoR124I-like"/>
    <property type="match status" value="1"/>
</dbReference>
<dbReference type="InterPro" id="IPR055180">
    <property type="entry name" value="HsdR_RecA-like_helicase_dom_2"/>
</dbReference>
<dbReference type="EC" id="3.1.21.3" evidence="11"/>
<keyword evidence="5 11" id="KW-0547">Nucleotide-binding</keyword>
<dbReference type="GO" id="GO:0009307">
    <property type="term" value="P:DNA restriction-modification system"/>
    <property type="evidence" value="ECO:0007669"/>
    <property type="project" value="UniProtKB-KW"/>
</dbReference>
<keyword evidence="6 11" id="KW-0680">Restriction system</keyword>
<dbReference type="PANTHER" id="PTHR30195">
    <property type="entry name" value="TYPE I SITE-SPECIFIC DEOXYRIBONUCLEASE PROTEIN SUBUNIT M AND R"/>
    <property type="match status" value="1"/>
</dbReference>
<keyword evidence="7" id="KW-0255">Endonuclease</keyword>
<evidence type="ECO:0000256" key="8">
    <source>
        <dbReference type="ARBA" id="ARBA00022801"/>
    </source>
</evidence>
<feature type="domain" description="Helicase ATP-binding" evidence="12">
    <location>
        <begin position="279"/>
        <end position="436"/>
    </location>
</feature>
<evidence type="ECO:0000313" key="13">
    <source>
        <dbReference type="EMBL" id="KRM56322.1"/>
    </source>
</evidence>
<dbReference type="Gene3D" id="1.20.58.910">
    <property type="match status" value="1"/>
</dbReference>
<evidence type="ECO:0000256" key="7">
    <source>
        <dbReference type="ARBA" id="ARBA00022759"/>
    </source>
</evidence>
<comment type="caution">
    <text evidence="13">The sequence shown here is derived from an EMBL/GenBank/DDBJ whole genome shotgun (WGS) entry which is preliminary data.</text>
</comment>
<dbReference type="Pfam" id="PF12008">
    <property type="entry name" value="EcoR124_C"/>
    <property type="match status" value="1"/>
</dbReference>
<dbReference type="STRING" id="1291052.FC18_GL000005"/>
<proteinExistence type="inferred from homology"/>
<dbReference type="InterPro" id="IPR022625">
    <property type="entry name" value="TypeI_RM_Rsu_C"/>
</dbReference>
<dbReference type="EMBL" id="AYYO01000005">
    <property type="protein sequence ID" value="KRM56322.1"/>
    <property type="molecule type" value="Genomic_DNA"/>
</dbReference>